<reference evidence="6 7" key="1">
    <citation type="journal article" date="2023" name="Nat. Commun.">
        <title>Origin of minicircular mitochondrial genomes in red algae.</title>
        <authorList>
            <person name="Lee Y."/>
            <person name="Cho C.H."/>
            <person name="Lee Y.M."/>
            <person name="Park S.I."/>
            <person name="Yang J.H."/>
            <person name="West J.A."/>
            <person name="Bhattacharya D."/>
            <person name="Yoon H.S."/>
        </authorList>
    </citation>
    <scope>NUCLEOTIDE SEQUENCE [LARGE SCALE GENOMIC DNA]</scope>
    <source>
        <strain evidence="6 7">CCMP1338</strain>
        <tissue evidence="6">Whole cell</tissue>
    </source>
</reference>
<dbReference type="Proteomes" id="UP001157974">
    <property type="component" value="Unassembled WGS sequence"/>
</dbReference>
<evidence type="ECO:0000256" key="3">
    <source>
        <dbReference type="ARBA" id="ARBA00022707"/>
    </source>
</evidence>
<dbReference type="AlphaFoldDB" id="A0AAV8V1Z4"/>
<comment type="caution">
    <text evidence="6">The sequence shown here is derived from an EMBL/GenBank/DDBJ whole genome shotgun (WGS) entry which is preliminary data.</text>
</comment>
<keyword evidence="3" id="KW-0519">Myristate</keyword>
<dbReference type="GO" id="GO:0007030">
    <property type="term" value="P:Golgi organization"/>
    <property type="evidence" value="ECO:0007669"/>
    <property type="project" value="TreeGrafter"/>
</dbReference>
<organism evidence="6 7">
    <name type="scientific">Rhodosorus marinus</name>
    <dbReference type="NCBI Taxonomy" id="101924"/>
    <lineage>
        <taxon>Eukaryota</taxon>
        <taxon>Rhodophyta</taxon>
        <taxon>Stylonematophyceae</taxon>
        <taxon>Stylonematales</taxon>
        <taxon>Stylonemataceae</taxon>
        <taxon>Rhodosorus</taxon>
    </lineage>
</organism>
<protein>
    <recommendedName>
        <fullName evidence="2">Dymeclin</fullName>
    </recommendedName>
</protein>
<keyword evidence="4" id="KW-0449">Lipoprotein</keyword>
<feature type="compositionally biased region" description="Low complexity" evidence="5">
    <location>
        <begin position="1"/>
        <end position="15"/>
    </location>
</feature>
<evidence type="ECO:0000256" key="2">
    <source>
        <dbReference type="ARBA" id="ARBA00015736"/>
    </source>
</evidence>
<dbReference type="InterPro" id="IPR019142">
    <property type="entry name" value="Dymeclin"/>
</dbReference>
<evidence type="ECO:0000256" key="1">
    <source>
        <dbReference type="ARBA" id="ARBA00010603"/>
    </source>
</evidence>
<dbReference type="Pfam" id="PF09742">
    <property type="entry name" value="Dymeclin"/>
    <property type="match status" value="1"/>
</dbReference>
<comment type="similarity">
    <text evidence="1">Belongs to the dymeclin family.</text>
</comment>
<evidence type="ECO:0000256" key="4">
    <source>
        <dbReference type="ARBA" id="ARBA00023288"/>
    </source>
</evidence>
<gene>
    <name evidence="6" type="ORF">NDN08_008009</name>
</gene>
<keyword evidence="7" id="KW-1185">Reference proteome</keyword>
<feature type="region of interest" description="Disordered" evidence="5">
    <location>
        <begin position="1"/>
        <end position="32"/>
    </location>
</feature>
<evidence type="ECO:0000313" key="6">
    <source>
        <dbReference type="EMBL" id="KAJ8907906.1"/>
    </source>
</evidence>
<accession>A0AAV8V1Z4</accession>
<dbReference type="PANTHER" id="PTHR12895">
    <property type="entry name" value="DYMECLIN"/>
    <property type="match status" value="1"/>
</dbReference>
<dbReference type="GO" id="GO:0005794">
    <property type="term" value="C:Golgi apparatus"/>
    <property type="evidence" value="ECO:0007669"/>
    <property type="project" value="TreeGrafter"/>
</dbReference>
<evidence type="ECO:0000256" key="5">
    <source>
        <dbReference type="SAM" id="MobiDB-lite"/>
    </source>
</evidence>
<proteinExistence type="inferred from homology"/>
<sequence length="622" mass="68412">MGQAGSTSQSSGSTSVAEVLRSADSSEGGGGVLSLEEWDWRSEIDGVSELLKELRDSSDDHIRIRQILSGFAKGWTDHAKRSSSNMGELNEVDQSCVIMGRILAVVIAASLQTGFSEVDCMSLFGCAKDDDQLQDSELLGKALLHNEAVATIDAIIFAIDNGTTLAALELSLVHCCAQFYDVQLFHSIINAHPRREQFIAKLLMLASKGSKHKLGASQEEEDSSLTTRMKSALYMLRTLSTSKVSSNRDIADLIPDVALSVLVLLCGTEWDGPHRKVLADISNSSRKETPGEDRVRVPFRMLFDAVGVWSEGERGPIVCNLLLTSNRRFKIFSVARTDPEIIVLPLLHLALKASRSGEIPTVSLVMSVLLNMTESSAFSDSLGTSLISNAADSFTELGVGKGVALSLAELVVHVSLLVLRYLVVKSDNVEATKYPLAVAANVSYQLKTVRSSFAERMVRIVESLLRRRRKASENAHRREEAEGLIEITSLMLELLVSILKTTSSKTLVYIMLHQEHVFLNPLLDLDPETSISHAHSVAVSMRIRKFLRELSELINREDATALDEILSVLEKNASVLAANYFADLPTLKFTHDYLEMPDEFYRAYACFAVGKRLTMDIGPNQH</sequence>
<name>A0AAV8V1Z4_9RHOD</name>
<evidence type="ECO:0000313" key="7">
    <source>
        <dbReference type="Proteomes" id="UP001157974"/>
    </source>
</evidence>
<dbReference type="PANTHER" id="PTHR12895:SF9">
    <property type="entry name" value="DYMECLIN"/>
    <property type="match status" value="1"/>
</dbReference>
<dbReference type="EMBL" id="JAMWBK010000002">
    <property type="protein sequence ID" value="KAJ8907906.1"/>
    <property type="molecule type" value="Genomic_DNA"/>
</dbReference>